<dbReference type="InterPro" id="IPR014710">
    <property type="entry name" value="RmlC-like_jellyroll"/>
</dbReference>
<feature type="domain" description="DUF985" evidence="1">
    <location>
        <begin position="6"/>
        <end position="133"/>
    </location>
</feature>
<reference evidence="2 3" key="1">
    <citation type="submission" date="2020-08" db="EMBL/GenBank/DDBJ databases">
        <title>Genomic Encyclopedia of Type Strains, Phase IV (KMG-IV): sequencing the most valuable type-strain genomes for metagenomic binning, comparative biology and taxonomic classification.</title>
        <authorList>
            <person name="Goeker M."/>
        </authorList>
    </citation>
    <scope>NUCLEOTIDE SEQUENCE [LARGE SCALE GENOMIC DNA]</scope>
    <source>
        <strain evidence="2 3">DSM 23562</strain>
    </source>
</reference>
<evidence type="ECO:0000259" key="1">
    <source>
        <dbReference type="Pfam" id="PF06172"/>
    </source>
</evidence>
<dbReference type="InterPro" id="IPR011051">
    <property type="entry name" value="RmlC_Cupin_sf"/>
</dbReference>
<dbReference type="PANTHER" id="PTHR33387:SF3">
    <property type="entry name" value="DUF985 DOMAIN-CONTAINING PROTEIN"/>
    <property type="match status" value="1"/>
</dbReference>
<evidence type="ECO:0000313" key="2">
    <source>
        <dbReference type="EMBL" id="MBB6052676.1"/>
    </source>
</evidence>
<dbReference type="PANTHER" id="PTHR33387">
    <property type="entry name" value="RMLC-LIKE JELLY ROLL FOLD PROTEIN"/>
    <property type="match status" value="1"/>
</dbReference>
<protein>
    <recommendedName>
        <fullName evidence="1">DUF985 domain-containing protein</fullName>
    </recommendedName>
</protein>
<dbReference type="RefSeq" id="WP_184202154.1">
    <property type="nucleotide sequence ID" value="NZ_JACHGW010000004.1"/>
</dbReference>
<dbReference type="InterPro" id="IPR009327">
    <property type="entry name" value="Cupin_DUF985"/>
</dbReference>
<dbReference type="CDD" id="cd06121">
    <property type="entry name" value="cupin_YML079wp"/>
    <property type="match status" value="1"/>
</dbReference>
<dbReference type="SUPFAM" id="SSF51182">
    <property type="entry name" value="RmlC-like cupins"/>
    <property type="match status" value="1"/>
</dbReference>
<dbReference type="AlphaFoldDB" id="A0A7W9STR4"/>
<gene>
    <name evidence="2" type="ORF">HNQ39_004497</name>
</gene>
<organism evidence="2 3">
    <name type="scientific">Armatimonas rosea</name>
    <dbReference type="NCBI Taxonomy" id="685828"/>
    <lineage>
        <taxon>Bacteria</taxon>
        <taxon>Bacillati</taxon>
        <taxon>Armatimonadota</taxon>
        <taxon>Armatimonadia</taxon>
        <taxon>Armatimonadales</taxon>
        <taxon>Armatimonadaceae</taxon>
        <taxon>Armatimonas</taxon>
    </lineage>
</organism>
<dbReference type="Proteomes" id="UP000520814">
    <property type="component" value="Unassembled WGS sequence"/>
</dbReference>
<dbReference type="EMBL" id="JACHGW010000004">
    <property type="protein sequence ID" value="MBB6052676.1"/>
    <property type="molecule type" value="Genomic_DNA"/>
</dbReference>
<sequence>MHPRAQELIETLQLTPHPEGGYFREVFRSAETVTPSDGRPTRSALTTIYFLLPAGAYSRWHRVLSDEVWHYYEGAPLELLCDTERWVLGPVGEGQAPTHTIPAGAWQAARSLGEYTLVGCTVGPGFDFADFSLREGDPFA</sequence>
<accession>A0A7W9STR4</accession>
<name>A0A7W9STR4_ARMRO</name>
<keyword evidence="3" id="KW-1185">Reference proteome</keyword>
<evidence type="ECO:0000313" key="3">
    <source>
        <dbReference type="Proteomes" id="UP000520814"/>
    </source>
</evidence>
<dbReference type="Gene3D" id="2.60.120.10">
    <property type="entry name" value="Jelly Rolls"/>
    <property type="match status" value="1"/>
</dbReference>
<dbReference type="InterPro" id="IPR039935">
    <property type="entry name" value="YML079W-like"/>
</dbReference>
<proteinExistence type="predicted"/>
<comment type="caution">
    <text evidence="2">The sequence shown here is derived from an EMBL/GenBank/DDBJ whole genome shotgun (WGS) entry which is preliminary data.</text>
</comment>
<dbReference type="Pfam" id="PF06172">
    <property type="entry name" value="Cupin_5"/>
    <property type="match status" value="1"/>
</dbReference>